<keyword evidence="1 4" id="KW-0328">Glycosyltransferase</keyword>
<evidence type="ECO:0000313" key="4">
    <source>
        <dbReference type="EMBL" id="SUT94413.1"/>
    </source>
</evidence>
<dbReference type="Pfam" id="PF00535">
    <property type="entry name" value="Glycos_transf_2"/>
    <property type="match status" value="1"/>
</dbReference>
<dbReference type="AlphaFoldDB" id="A0A380U206"/>
<dbReference type="GO" id="GO:0016758">
    <property type="term" value="F:hexosyltransferase activity"/>
    <property type="evidence" value="ECO:0007669"/>
    <property type="project" value="UniProtKB-ARBA"/>
</dbReference>
<keyword evidence="5" id="KW-1185">Reference proteome</keyword>
<reference evidence="4 5" key="1">
    <citation type="submission" date="2018-06" db="EMBL/GenBank/DDBJ databases">
        <authorList>
            <consortium name="Pathogen Informatics"/>
            <person name="Doyle S."/>
        </authorList>
    </citation>
    <scope>NUCLEOTIDE SEQUENCE [LARGE SCALE GENOMIC DNA]</scope>
    <source>
        <strain evidence="4 5">NCTC4191</strain>
    </source>
</reference>
<keyword evidence="2 4" id="KW-0808">Transferase</keyword>
<sequence>MNNTKISLIFACYNVSQYLDNLFQLLTSQPYQNIEIIFVEDCATDDTKAKLQSFNDPRVKLLCNEKNIGAAESRNRGIQIVTGEYIWFPDPDDLFDELLLTKVNTIIQKNRPDVISIGMQERYEINGKTDYTKDIVSRYDGLITGDFTDVFVDLEESFLFGYTNNKFYKANIIHKYRILNEHQALKEDFEFNIKVFKQVSNFYLLNEPLYFYMKRNNGSLTSKFVPDYFRIHMQTLASFKSLIEVKATINDNVNRLLVNRFVRYCLSAIERNSSLKSGMSFLEQNQWIKENIFNQEKYNEYLLLSDLVNKKQKLFYFLIKYRIGFLLVTAANIVKLVKAKFPILFVKLKGGLTGF</sequence>
<dbReference type="Proteomes" id="UP000254253">
    <property type="component" value="Unassembled WGS sequence"/>
</dbReference>
<dbReference type="PANTHER" id="PTHR22916:SF51">
    <property type="entry name" value="GLYCOSYLTRANSFERASE EPSH-RELATED"/>
    <property type="match status" value="1"/>
</dbReference>
<dbReference type="CDD" id="cd00761">
    <property type="entry name" value="Glyco_tranf_GTA_type"/>
    <property type="match status" value="1"/>
</dbReference>
<name>A0A380U206_ACTLI</name>
<evidence type="ECO:0000259" key="3">
    <source>
        <dbReference type="Pfam" id="PF00535"/>
    </source>
</evidence>
<dbReference type="RefSeq" id="WP_115590754.1">
    <property type="nucleotide sequence ID" value="NZ_UFRN01000002.1"/>
</dbReference>
<dbReference type="Gene3D" id="3.90.550.10">
    <property type="entry name" value="Spore Coat Polysaccharide Biosynthesis Protein SpsA, Chain A"/>
    <property type="match status" value="1"/>
</dbReference>
<evidence type="ECO:0000256" key="1">
    <source>
        <dbReference type="ARBA" id="ARBA00022676"/>
    </source>
</evidence>
<accession>A0A380U206</accession>
<dbReference type="PANTHER" id="PTHR22916">
    <property type="entry name" value="GLYCOSYLTRANSFERASE"/>
    <property type="match status" value="1"/>
</dbReference>
<proteinExistence type="predicted"/>
<protein>
    <submittedName>
        <fullName evidence="4">Glycosyltransferase</fullName>
        <ecNumber evidence="4">2.4.1.-</ecNumber>
    </submittedName>
</protein>
<dbReference type="EC" id="2.4.1.-" evidence="4"/>
<dbReference type="SUPFAM" id="SSF53448">
    <property type="entry name" value="Nucleotide-diphospho-sugar transferases"/>
    <property type="match status" value="1"/>
</dbReference>
<organism evidence="4 5">
    <name type="scientific">Actinobacillus lignieresii</name>
    <dbReference type="NCBI Taxonomy" id="720"/>
    <lineage>
        <taxon>Bacteria</taxon>
        <taxon>Pseudomonadati</taxon>
        <taxon>Pseudomonadota</taxon>
        <taxon>Gammaproteobacteria</taxon>
        <taxon>Pasteurellales</taxon>
        <taxon>Pasteurellaceae</taxon>
        <taxon>Actinobacillus</taxon>
    </lineage>
</organism>
<evidence type="ECO:0000256" key="2">
    <source>
        <dbReference type="ARBA" id="ARBA00022679"/>
    </source>
</evidence>
<evidence type="ECO:0000313" key="5">
    <source>
        <dbReference type="Proteomes" id="UP000254253"/>
    </source>
</evidence>
<dbReference type="InterPro" id="IPR001173">
    <property type="entry name" value="Glyco_trans_2-like"/>
</dbReference>
<feature type="domain" description="Glycosyltransferase 2-like" evidence="3">
    <location>
        <begin position="7"/>
        <end position="134"/>
    </location>
</feature>
<gene>
    <name evidence="4" type="primary">pgaC_1</name>
    <name evidence="4" type="ORF">NCTC4191_01581</name>
</gene>
<dbReference type="InterPro" id="IPR029044">
    <property type="entry name" value="Nucleotide-diphossugar_trans"/>
</dbReference>
<dbReference type="EMBL" id="UFRN01000002">
    <property type="protein sequence ID" value="SUT94413.1"/>
    <property type="molecule type" value="Genomic_DNA"/>
</dbReference>